<evidence type="ECO:0000256" key="7">
    <source>
        <dbReference type="ARBA" id="ARBA00023288"/>
    </source>
</evidence>
<evidence type="ECO:0000256" key="4">
    <source>
        <dbReference type="ARBA" id="ARBA00023136"/>
    </source>
</evidence>
<comment type="subcellular location">
    <subcellularLocation>
        <location evidence="1">Cell outer membrane</location>
    </subcellularLocation>
</comment>
<evidence type="ECO:0000256" key="5">
    <source>
        <dbReference type="ARBA" id="ARBA00023139"/>
    </source>
</evidence>
<keyword evidence="3" id="KW-0732">Signal</keyword>
<dbReference type="GeneID" id="85012997"/>
<dbReference type="GO" id="GO:0009279">
    <property type="term" value="C:cell outer membrane"/>
    <property type="evidence" value="ECO:0007669"/>
    <property type="project" value="UniProtKB-SubCell"/>
</dbReference>
<dbReference type="AlphaFoldDB" id="A0A3S4T3I2"/>
<dbReference type="Gene3D" id="2.60.40.2100">
    <property type="match status" value="1"/>
</dbReference>
<dbReference type="RefSeq" id="WP_026285881.1">
    <property type="nucleotide sequence ID" value="NZ_LR134384.1"/>
</dbReference>
<dbReference type="InterPro" id="IPR014941">
    <property type="entry name" value="FimB/Mfa2/Mfa3"/>
</dbReference>
<comment type="similarity">
    <text evidence="2">Belongs to the bacteroidetes fimbrillin superfamily. FimB/Mfa2 family.</text>
</comment>
<gene>
    <name evidence="8" type="ORF">NCTC13071_02233</name>
</gene>
<evidence type="ECO:0000313" key="9">
    <source>
        <dbReference type="Proteomes" id="UP000274578"/>
    </source>
</evidence>
<keyword evidence="5" id="KW-0564">Palmitate</keyword>
<keyword evidence="7" id="KW-0449">Lipoprotein</keyword>
<dbReference type="KEGG" id="poc:NCTC13071_02233"/>
<name>A0A3S4T3I2_9BACT</name>
<evidence type="ECO:0000256" key="6">
    <source>
        <dbReference type="ARBA" id="ARBA00023237"/>
    </source>
</evidence>
<evidence type="ECO:0000256" key="1">
    <source>
        <dbReference type="ARBA" id="ARBA00004442"/>
    </source>
</evidence>
<evidence type="ECO:0000256" key="2">
    <source>
        <dbReference type="ARBA" id="ARBA00007248"/>
    </source>
</evidence>
<accession>A0A3S4T3I2</accession>
<reference evidence="8 9" key="1">
    <citation type="submission" date="2018-12" db="EMBL/GenBank/DDBJ databases">
        <authorList>
            <consortium name="Pathogen Informatics"/>
        </authorList>
    </citation>
    <scope>NUCLEOTIDE SEQUENCE [LARGE SCALE GENOMIC DNA]</scope>
    <source>
        <strain evidence="8 9">NCTC13071</strain>
    </source>
</reference>
<evidence type="ECO:0000256" key="3">
    <source>
        <dbReference type="ARBA" id="ARBA00022729"/>
    </source>
</evidence>
<protein>
    <submittedName>
        <fullName evidence="8">Fimbrillin-A associated anchor proteins Mfa1 and Mfa2</fullName>
    </submittedName>
</protein>
<keyword evidence="6" id="KW-0998">Cell outer membrane</keyword>
<keyword evidence="4" id="KW-0472">Membrane</keyword>
<dbReference type="EMBL" id="LR134384">
    <property type="protein sequence ID" value="VEH16210.1"/>
    <property type="molecule type" value="Genomic_DNA"/>
</dbReference>
<sequence length="309" mass="34349">MKQISFYYTVVCRLVLSDTSPLLSLLFFVAFLFTSCNSNDTSNEAYGISATLSWADPADAGREIKNVKVWIFQADGKLVSEREYSSKFLTALDIHPLPVGEYDVVAAVNLIKPFRADGNETFSTLSLKLQEASALAEHAHYAVAHISLPKDRNIRANLKLHRILSELTIEVEGVPQGAKLETVVINAAEALVPSQKEADGTWGRASENKQRAKGKIAVEQNNIIKTETLRPMPTVSNATHAYLHFTFHLADKSLRKCDAEAPLMKPAGKYTLKMKYAELKPFMHIDATRISDWEEGWTISGEILNPITQ</sequence>
<dbReference type="Pfam" id="PF08842">
    <property type="entry name" value="Mfa2"/>
    <property type="match status" value="1"/>
</dbReference>
<evidence type="ECO:0000313" key="8">
    <source>
        <dbReference type="EMBL" id="VEH16210.1"/>
    </source>
</evidence>
<proteinExistence type="inferred from homology"/>
<organism evidence="8 9">
    <name type="scientific">Segatella oris</name>
    <dbReference type="NCBI Taxonomy" id="28135"/>
    <lineage>
        <taxon>Bacteria</taxon>
        <taxon>Pseudomonadati</taxon>
        <taxon>Bacteroidota</taxon>
        <taxon>Bacteroidia</taxon>
        <taxon>Bacteroidales</taxon>
        <taxon>Prevotellaceae</taxon>
        <taxon>Segatella</taxon>
    </lineage>
</organism>
<dbReference type="Proteomes" id="UP000274578">
    <property type="component" value="Chromosome 1"/>
</dbReference>